<dbReference type="InterPro" id="IPR003593">
    <property type="entry name" value="AAA+_ATPase"/>
</dbReference>
<dbReference type="Proteomes" id="UP000092154">
    <property type="component" value="Unassembled WGS sequence"/>
</dbReference>
<comment type="catalytic activity">
    <reaction evidence="12">
        <text>ATP + H2O = ADP + phosphate + H(+)</text>
        <dbReference type="Rhea" id="RHEA:13065"/>
        <dbReference type="ChEBI" id="CHEBI:15377"/>
        <dbReference type="ChEBI" id="CHEBI:15378"/>
        <dbReference type="ChEBI" id="CHEBI:30616"/>
        <dbReference type="ChEBI" id="CHEBI:43474"/>
        <dbReference type="ChEBI" id="CHEBI:456216"/>
    </reaction>
    <physiologicalReaction direction="left-to-right" evidence="12">
        <dbReference type="Rhea" id="RHEA:13066"/>
    </physiologicalReaction>
</comment>
<dbReference type="FunCoup" id="A0A1B7MZN4">
    <property type="interactions" value="408"/>
</dbReference>
<dbReference type="SUPFAM" id="SSF50692">
    <property type="entry name" value="ADC-like"/>
    <property type="match status" value="1"/>
</dbReference>
<protein>
    <recommendedName>
        <fullName evidence="11">Peroxisomal ATPase PEX1</fullName>
    </recommendedName>
    <alternativeName>
        <fullName evidence="10">Peroxin-1</fullName>
    </alternativeName>
</protein>
<keyword evidence="8" id="KW-0653">Protein transport</keyword>
<evidence type="ECO:0000256" key="3">
    <source>
        <dbReference type="ARBA" id="ARBA00022448"/>
    </source>
</evidence>
<dbReference type="Pfam" id="PF17862">
    <property type="entry name" value="AAA_lid_3"/>
    <property type="match status" value="1"/>
</dbReference>
<organism evidence="15 16">
    <name type="scientific">Rhizopogon vinicolor AM-OR11-026</name>
    <dbReference type="NCBI Taxonomy" id="1314800"/>
    <lineage>
        <taxon>Eukaryota</taxon>
        <taxon>Fungi</taxon>
        <taxon>Dikarya</taxon>
        <taxon>Basidiomycota</taxon>
        <taxon>Agaricomycotina</taxon>
        <taxon>Agaricomycetes</taxon>
        <taxon>Agaricomycetidae</taxon>
        <taxon>Boletales</taxon>
        <taxon>Suillineae</taxon>
        <taxon>Rhizopogonaceae</taxon>
        <taxon>Rhizopogon</taxon>
    </lineage>
</organism>
<dbReference type="PANTHER" id="PTHR23077">
    <property type="entry name" value="AAA-FAMILY ATPASE"/>
    <property type="match status" value="1"/>
</dbReference>
<evidence type="ECO:0000256" key="8">
    <source>
        <dbReference type="ARBA" id="ARBA00022927"/>
    </source>
</evidence>
<proteinExistence type="inferred from homology"/>
<dbReference type="InterPro" id="IPR050168">
    <property type="entry name" value="AAA_ATPase_domain"/>
</dbReference>
<dbReference type="InterPro" id="IPR015342">
    <property type="entry name" value="PEX1-N_C-lobe"/>
</dbReference>
<evidence type="ECO:0000256" key="10">
    <source>
        <dbReference type="ARBA" id="ARBA00032509"/>
    </source>
</evidence>
<dbReference type="GO" id="GO:0016558">
    <property type="term" value="P:protein import into peroxisome matrix"/>
    <property type="evidence" value="ECO:0007669"/>
    <property type="project" value="TreeGrafter"/>
</dbReference>
<feature type="region of interest" description="Disordered" evidence="13">
    <location>
        <begin position="989"/>
        <end position="1015"/>
    </location>
</feature>
<feature type="region of interest" description="Disordered" evidence="13">
    <location>
        <begin position="185"/>
        <end position="215"/>
    </location>
</feature>
<accession>A0A1B7MZN4</accession>
<keyword evidence="7" id="KW-0067">ATP-binding</keyword>
<comment type="similarity">
    <text evidence="2">Belongs to the AAA ATPase family.</text>
</comment>
<dbReference type="InterPro" id="IPR041569">
    <property type="entry name" value="AAA_lid_3"/>
</dbReference>
<keyword evidence="3" id="KW-0813">Transport</keyword>
<evidence type="ECO:0000313" key="15">
    <source>
        <dbReference type="EMBL" id="OAX38069.1"/>
    </source>
</evidence>
<gene>
    <name evidence="15" type="ORF">K503DRAFT_792647</name>
</gene>
<feature type="compositionally biased region" description="Polar residues" evidence="13">
    <location>
        <begin position="292"/>
        <end position="302"/>
    </location>
</feature>
<dbReference type="STRING" id="1314800.A0A1B7MZN4"/>
<dbReference type="Gene3D" id="3.10.330.10">
    <property type="match status" value="1"/>
</dbReference>
<keyword evidence="9" id="KW-0472">Membrane</keyword>
<evidence type="ECO:0000256" key="1">
    <source>
        <dbReference type="ARBA" id="ARBA00004370"/>
    </source>
</evidence>
<sequence>MPRRAKLRFVSLKSSLVNLPISIYGPLLERQIRPQTLAVHLKSADDEGREAYVGWTGMASASSLASFNSPAGERGIETLEIDPQYAAGLGFKEGVVVELGLLYDLPYAKTVITEPLSPDDWDVVELHAAHVESTFLSQVRVANVGQEINVWVLGRTRVRLRIISLDTPTATVALLTTDTEVSIAPKSHKKTRTETKVSSPTSIEPGAVPSTHEKSSYPSKILRVLPAHLVHSPDFTTPRDSKTRAYIHPHTLSLLTGTRYIPFDPTPDPPRSGWWCARARLLEPPKDPTDIVTPSNGNAKSSTEAEREDEGGAKVLHPGSKSNAVVNGDEGNEKDGWEVWLGISDRVLETHVMFVGEMKGDVGDWDLVRRISDILEGTTQTCIANYALHARKEFVRGVPGILITGRQGMGKTSVAKEIARRLEADERVYASIHYIDFSPLASKPAETLGALFHHLFVLARWHSPAVLVFDNLDKVCAAEVEHADSFRQRHITELFLMQYSSNARLAPSNFRGIMLIATAESQTSVHALLHTLHVFQDVAPIPPPGREARKEILSNLVSQRLSVAKEPLSFVIDESDPPEYTRLAVEAEGYSPVDLRDLVTRTIQVAVGRAVSEAGVGVEKVTLSAKDFAEAHEDFVPLSLRDVPLQKSDVEWADIGGLKDTKLVLRETLEWPTKYAQLFKQSPLRLRSGLLLYGYPGCGKTLLASAVAKECGLNFISVKGPELLNKYIGQSEKSVRDIFDRATAAKPCVLFFDEFDSIAPKRGHDSTGVTDRVVNQMLTQMDGAEGLDGVYVLAATSRPDLIDSALLRPGRLDKSLLCDLPALEDRKDILVAVSRKLTLAPSVDFDELARMTEGFSGADLQALVYNAHLEVVHAAIDAEKASSDGRSDVEVGRSVGAEQSSKIPVKYVVLGAGKDEAKAASRADEAKVLQRLQQIRASKSGMTVDSKVVVTPKKHEIAQEHLLKVLKTTRPSVSLEERARLRRIYQGFVSDRGGGENTFPAPGGDSGVGSRVSLG</sequence>
<evidence type="ECO:0000256" key="13">
    <source>
        <dbReference type="SAM" id="MobiDB-lite"/>
    </source>
</evidence>
<dbReference type="Pfam" id="PF00004">
    <property type="entry name" value="AAA"/>
    <property type="match status" value="2"/>
</dbReference>
<dbReference type="Gene3D" id="3.40.50.300">
    <property type="entry name" value="P-loop containing nucleotide triphosphate hydrolases"/>
    <property type="match status" value="2"/>
</dbReference>
<dbReference type="SUPFAM" id="SSF52540">
    <property type="entry name" value="P-loop containing nucleoside triphosphate hydrolases"/>
    <property type="match status" value="2"/>
</dbReference>
<dbReference type="SMART" id="SM00382">
    <property type="entry name" value="AAA"/>
    <property type="match status" value="2"/>
</dbReference>
<feature type="domain" description="AAA+ ATPase" evidence="14">
    <location>
        <begin position="686"/>
        <end position="822"/>
    </location>
</feature>
<evidence type="ECO:0000256" key="2">
    <source>
        <dbReference type="ARBA" id="ARBA00006914"/>
    </source>
</evidence>
<evidence type="ECO:0000256" key="5">
    <source>
        <dbReference type="ARBA" id="ARBA00022741"/>
    </source>
</evidence>
<dbReference type="OrthoDB" id="2187at2759"/>
<name>A0A1B7MZN4_9AGAM</name>
<evidence type="ECO:0000256" key="11">
    <source>
        <dbReference type="ARBA" id="ARBA00034532"/>
    </source>
</evidence>
<evidence type="ECO:0000256" key="6">
    <source>
        <dbReference type="ARBA" id="ARBA00022801"/>
    </source>
</evidence>
<dbReference type="InterPro" id="IPR003960">
    <property type="entry name" value="ATPase_AAA_CS"/>
</dbReference>
<keyword evidence="6" id="KW-0378">Hydrolase</keyword>
<evidence type="ECO:0000256" key="9">
    <source>
        <dbReference type="ARBA" id="ARBA00023136"/>
    </source>
</evidence>
<evidence type="ECO:0000256" key="4">
    <source>
        <dbReference type="ARBA" id="ARBA00022593"/>
    </source>
</evidence>
<dbReference type="GO" id="GO:0005778">
    <property type="term" value="C:peroxisomal membrane"/>
    <property type="evidence" value="ECO:0007669"/>
    <property type="project" value="TreeGrafter"/>
</dbReference>
<dbReference type="GO" id="GO:0005524">
    <property type="term" value="F:ATP binding"/>
    <property type="evidence" value="ECO:0007669"/>
    <property type="project" value="UniProtKB-KW"/>
</dbReference>
<dbReference type="GO" id="GO:0005829">
    <property type="term" value="C:cytosol"/>
    <property type="evidence" value="ECO:0007669"/>
    <property type="project" value="TreeGrafter"/>
</dbReference>
<dbReference type="EMBL" id="KV448314">
    <property type="protein sequence ID" value="OAX38069.1"/>
    <property type="molecule type" value="Genomic_DNA"/>
</dbReference>
<evidence type="ECO:0000259" key="14">
    <source>
        <dbReference type="SMART" id="SM00382"/>
    </source>
</evidence>
<evidence type="ECO:0000313" key="16">
    <source>
        <dbReference type="Proteomes" id="UP000092154"/>
    </source>
</evidence>
<dbReference type="SUPFAM" id="SSF54585">
    <property type="entry name" value="Cdc48 domain 2-like"/>
    <property type="match status" value="1"/>
</dbReference>
<reference evidence="15 16" key="1">
    <citation type="submission" date="2016-06" db="EMBL/GenBank/DDBJ databases">
        <title>Comparative genomics of the ectomycorrhizal sister species Rhizopogon vinicolor and Rhizopogon vesiculosus (Basidiomycota: Boletales) reveals a divergence of the mating type B locus.</title>
        <authorList>
            <consortium name="DOE Joint Genome Institute"/>
            <person name="Mujic A.B."/>
            <person name="Kuo A."/>
            <person name="Tritt A."/>
            <person name="Lipzen A."/>
            <person name="Chen C."/>
            <person name="Johnson J."/>
            <person name="Sharma A."/>
            <person name="Barry K."/>
            <person name="Grigoriev I.V."/>
            <person name="Spatafora J.W."/>
        </authorList>
    </citation>
    <scope>NUCLEOTIDE SEQUENCE [LARGE SCALE GENOMIC DNA]</scope>
    <source>
        <strain evidence="15 16">AM-OR11-026</strain>
    </source>
</reference>
<dbReference type="FunFam" id="3.40.50.300:FF:000149">
    <property type="entry name" value="Nuclear valosin-containing protein-like"/>
    <property type="match status" value="1"/>
</dbReference>
<dbReference type="PROSITE" id="PS00674">
    <property type="entry name" value="AAA"/>
    <property type="match status" value="1"/>
</dbReference>
<feature type="region of interest" description="Disordered" evidence="13">
    <location>
        <begin position="285"/>
        <end position="330"/>
    </location>
</feature>
<dbReference type="AlphaFoldDB" id="A0A1B7MZN4"/>
<keyword evidence="5" id="KW-0547">Nucleotide-binding</keyword>
<dbReference type="Pfam" id="PF09262">
    <property type="entry name" value="PEX-1N"/>
    <property type="match status" value="1"/>
</dbReference>
<dbReference type="PANTHER" id="PTHR23077:SF12">
    <property type="entry name" value="PEROXISOMAL ATPASE PEX1"/>
    <property type="match status" value="1"/>
</dbReference>
<dbReference type="InterPro" id="IPR027417">
    <property type="entry name" value="P-loop_NTPase"/>
</dbReference>
<dbReference type="InterPro" id="IPR029067">
    <property type="entry name" value="CDC48_domain_2-like_sf"/>
</dbReference>
<comment type="subcellular location">
    <subcellularLocation>
        <location evidence="1">Membrane</location>
    </subcellularLocation>
</comment>
<dbReference type="Gene3D" id="1.10.8.60">
    <property type="match status" value="2"/>
</dbReference>
<keyword evidence="4" id="KW-0962">Peroxisome biogenesis</keyword>
<evidence type="ECO:0000256" key="12">
    <source>
        <dbReference type="ARBA" id="ARBA00048778"/>
    </source>
</evidence>
<dbReference type="CDD" id="cd19526">
    <property type="entry name" value="RecA-like_PEX1_r2"/>
    <property type="match status" value="1"/>
</dbReference>
<feature type="domain" description="AAA+ ATPase" evidence="14">
    <location>
        <begin position="397"/>
        <end position="545"/>
    </location>
</feature>
<dbReference type="GO" id="GO:0016887">
    <property type="term" value="F:ATP hydrolysis activity"/>
    <property type="evidence" value="ECO:0007669"/>
    <property type="project" value="InterPro"/>
</dbReference>
<keyword evidence="16" id="KW-1185">Reference proteome</keyword>
<dbReference type="InParanoid" id="A0A1B7MZN4"/>
<dbReference type="InterPro" id="IPR009010">
    <property type="entry name" value="Asp_de-COase-like_dom_sf"/>
</dbReference>
<dbReference type="InterPro" id="IPR003959">
    <property type="entry name" value="ATPase_AAA_core"/>
</dbReference>
<evidence type="ECO:0000256" key="7">
    <source>
        <dbReference type="ARBA" id="ARBA00022840"/>
    </source>
</evidence>